<keyword evidence="13" id="KW-1185">Reference proteome</keyword>
<evidence type="ECO:0000256" key="2">
    <source>
        <dbReference type="ARBA" id="ARBA00001913"/>
    </source>
</evidence>
<feature type="compositionally biased region" description="Basic and acidic residues" evidence="11">
    <location>
        <begin position="140"/>
        <end position="179"/>
    </location>
</feature>
<dbReference type="SUPFAM" id="SSF51126">
    <property type="entry name" value="Pectin lyase-like"/>
    <property type="match status" value="1"/>
</dbReference>
<evidence type="ECO:0000256" key="5">
    <source>
        <dbReference type="ARBA" id="ARBA00012272"/>
    </source>
</evidence>
<evidence type="ECO:0000313" key="12">
    <source>
        <dbReference type="EMBL" id="MFC3970406.1"/>
    </source>
</evidence>
<dbReference type="PANTHER" id="PTHR33407:SF9">
    <property type="entry name" value="PECTATE LYASE F-RELATED"/>
    <property type="match status" value="1"/>
</dbReference>
<keyword evidence="7" id="KW-0732">Signal</keyword>
<dbReference type="InterPro" id="IPR004898">
    <property type="entry name" value="Pectate_lyase_PlyH/PlyE-like"/>
</dbReference>
<dbReference type="Gene3D" id="2.160.20.10">
    <property type="entry name" value="Single-stranded right-handed beta-helix, Pectin lyase-like"/>
    <property type="match status" value="1"/>
</dbReference>
<dbReference type="PANTHER" id="PTHR33407">
    <property type="entry name" value="PECTATE LYASE F-RELATED"/>
    <property type="match status" value="1"/>
</dbReference>
<evidence type="ECO:0000256" key="4">
    <source>
        <dbReference type="ARBA" id="ARBA00006463"/>
    </source>
</evidence>
<evidence type="ECO:0000256" key="1">
    <source>
        <dbReference type="ARBA" id="ARBA00000695"/>
    </source>
</evidence>
<evidence type="ECO:0000256" key="3">
    <source>
        <dbReference type="ARBA" id="ARBA00004613"/>
    </source>
</evidence>
<proteinExistence type="inferred from homology"/>
<gene>
    <name evidence="12" type="ORF">ACFOVS_20185</name>
</gene>
<dbReference type="EMBL" id="JBHSBD010000101">
    <property type="protein sequence ID" value="MFC3970406.1"/>
    <property type="molecule type" value="Genomic_DNA"/>
</dbReference>
<feature type="region of interest" description="Disordered" evidence="11">
    <location>
        <begin position="1"/>
        <end position="56"/>
    </location>
</feature>
<comment type="cofactor">
    <cofactor evidence="2 10">
        <name>Ca(2+)</name>
        <dbReference type="ChEBI" id="CHEBI:29108"/>
    </cofactor>
</comment>
<feature type="compositionally biased region" description="Low complexity" evidence="11">
    <location>
        <begin position="13"/>
        <end position="30"/>
    </location>
</feature>
<comment type="caution">
    <text evidence="12">The sequence shown here is derived from an EMBL/GenBank/DDBJ whole genome shotgun (WGS) entry which is preliminary data.</text>
</comment>
<reference evidence="13" key="1">
    <citation type="journal article" date="2019" name="Int. J. Syst. Evol. Microbiol.">
        <title>The Global Catalogue of Microorganisms (GCM) 10K type strain sequencing project: providing services to taxonomists for standard genome sequencing and annotation.</title>
        <authorList>
            <consortium name="The Broad Institute Genomics Platform"/>
            <consortium name="The Broad Institute Genome Sequencing Center for Infectious Disease"/>
            <person name="Wu L."/>
            <person name="Ma J."/>
        </authorList>
    </citation>
    <scope>NUCLEOTIDE SEQUENCE [LARGE SCALE GENOMIC DNA]</scope>
    <source>
        <strain evidence="13">TBRC 5781</strain>
    </source>
</reference>
<comment type="function">
    <text evidence="10">Catalyzes the depolymerization of both polygalacturonate and pectins of methyl esterification degree from 22 to 89%, with an endo mode of action. In contrast to the majority of pectate lyases, displays high activity on highly methylated pectins.</text>
</comment>
<evidence type="ECO:0000256" key="6">
    <source>
        <dbReference type="ARBA" id="ARBA00022525"/>
    </source>
</evidence>
<sequence length="391" mass="39895">MYGVNGHSGRNISASDYRGSSSRESGSSAGACGGGGGTETRQYSPFSNSQLADGGANSMASEITGVLHQLIEVLSKLISMLSSMFGGGHSSSKAGGGHSSSKADGGHSSSKADGGHTSSKAGGEHSSSKADGGHTSSKAGGEHSSSKADGGHRSSKAGGEHRSSKAGGEHSSSKADSGHRSSKAGGSSGSTRNNEPENTTDKGKVNVVDKPIVVDGTEFDGKGATFTASSKLGDGSQGEGQKPIFILKNGATLKNVTIGDNGADGVHVYGGATLKNVHWKDVGEDALTVKSPGDLNVIGGSAYQAADKIFQVNANSNIYIKDFKADRFLTFVRTNGGQPITSNVTIEGGQFSNGKTLFRTDSKTSEVKFVGNMDVQGVATKVRYRDEKTSF</sequence>
<evidence type="ECO:0000256" key="8">
    <source>
        <dbReference type="ARBA" id="ARBA00022837"/>
    </source>
</evidence>
<dbReference type="EC" id="4.2.2.2" evidence="5 10"/>
<dbReference type="InterPro" id="IPR012334">
    <property type="entry name" value="Pectin_lyas_fold"/>
</dbReference>
<keyword evidence="6 10" id="KW-0964">Secreted</keyword>
<comment type="catalytic activity">
    <reaction evidence="1 10">
        <text>Eliminative cleavage of (1-&gt;4)-alpha-D-galacturonan to give oligosaccharides with 4-deoxy-alpha-D-galact-4-enuronosyl groups at their non-reducing ends.</text>
        <dbReference type="EC" id="4.2.2.2"/>
    </reaction>
</comment>
<dbReference type="Proteomes" id="UP001595697">
    <property type="component" value="Unassembled WGS sequence"/>
</dbReference>
<keyword evidence="8 10" id="KW-0106">Calcium</keyword>
<organism evidence="12 13">
    <name type="scientific">Rhizobium lemnae</name>
    <dbReference type="NCBI Taxonomy" id="1214924"/>
    <lineage>
        <taxon>Bacteria</taxon>
        <taxon>Pseudomonadati</taxon>
        <taxon>Pseudomonadota</taxon>
        <taxon>Alphaproteobacteria</taxon>
        <taxon>Hyphomicrobiales</taxon>
        <taxon>Rhizobiaceae</taxon>
        <taxon>Rhizobium/Agrobacterium group</taxon>
        <taxon>Rhizobium</taxon>
    </lineage>
</organism>
<evidence type="ECO:0000313" key="13">
    <source>
        <dbReference type="Proteomes" id="UP001595697"/>
    </source>
</evidence>
<evidence type="ECO:0000256" key="10">
    <source>
        <dbReference type="RuleBase" id="RU367009"/>
    </source>
</evidence>
<comment type="subcellular location">
    <subcellularLocation>
        <location evidence="3 10">Secreted</location>
    </subcellularLocation>
</comment>
<feature type="compositionally biased region" description="Gly residues" evidence="11">
    <location>
        <begin position="87"/>
        <end position="98"/>
    </location>
</feature>
<protein>
    <recommendedName>
        <fullName evidence="5 10">Pectate lyase</fullName>
        <ecNumber evidence="5 10">4.2.2.2</ecNumber>
    </recommendedName>
</protein>
<keyword evidence="9 10" id="KW-0456">Lyase</keyword>
<feature type="compositionally biased region" description="Basic and acidic residues" evidence="11">
    <location>
        <begin position="122"/>
        <end position="132"/>
    </location>
</feature>
<comment type="similarity">
    <text evidence="4 10">Belongs to the polysaccharide lyase 3 family.</text>
</comment>
<dbReference type="InterPro" id="IPR011050">
    <property type="entry name" value="Pectin_lyase_fold/virulence"/>
</dbReference>
<evidence type="ECO:0000256" key="7">
    <source>
        <dbReference type="ARBA" id="ARBA00022729"/>
    </source>
</evidence>
<feature type="region of interest" description="Disordered" evidence="11">
    <location>
        <begin position="87"/>
        <end position="206"/>
    </location>
</feature>
<feature type="compositionally biased region" description="Polar residues" evidence="11">
    <location>
        <begin position="39"/>
        <end position="51"/>
    </location>
</feature>
<evidence type="ECO:0000256" key="9">
    <source>
        <dbReference type="ARBA" id="ARBA00023239"/>
    </source>
</evidence>
<accession>A0ABV8ECY5</accession>
<name>A0ABV8ECY5_9HYPH</name>
<dbReference type="Pfam" id="PF03211">
    <property type="entry name" value="Pectate_lyase"/>
    <property type="match status" value="1"/>
</dbReference>
<dbReference type="RefSeq" id="WP_247262779.1">
    <property type="nucleotide sequence ID" value="NZ_JALJQZ010000074.1"/>
</dbReference>
<evidence type="ECO:0000256" key="11">
    <source>
        <dbReference type="SAM" id="MobiDB-lite"/>
    </source>
</evidence>
<dbReference type="GO" id="GO:0030570">
    <property type="term" value="F:pectate lyase activity"/>
    <property type="evidence" value="ECO:0007669"/>
    <property type="project" value="UniProtKB-EC"/>
</dbReference>
<feature type="compositionally biased region" description="Low complexity" evidence="11">
    <location>
        <begin position="99"/>
        <end position="112"/>
    </location>
</feature>